<keyword evidence="3" id="KW-0862">Zinc</keyword>
<evidence type="ECO:0000256" key="3">
    <source>
        <dbReference type="ARBA" id="ARBA00022833"/>
    </source>
</evidence>
<evidence type="ECO:0000313" key="6">
    <source>
        <dbReference type="Proteomes" id="UP000439903"/>
    </source>
</evidence>
<feature type="domain" description="BED-type" evidence="4">
    <location>
        <begin position="33"/>
        <end position="81"/>
    </location>
</feature>
<dbReference type="OrthoDB" id="2444313at2759"/>
<accession>A0A8H4B1T0</accession>
<dbReference type="SUPFAM" id="SSF57667">
    <property type="entry name" value="beta-beta-alpha zinc fingers"/>
    <property type="match status" value="1"/>
</dbReference>
<dbReference type="AlphaFoldDB" id="A0A8H4B1T0"/>
<comment type="caution">
    <text evidence="5">The sequence shown here is derived from an EMBL/GenBank/DDBJ whole genome shotgun (WGS) entry which is preliminary data.</text>
</comment>
<organism evidence="5 6">
    <name type="scientific">Gigaspora margarita</name>
    <dbReference type="NCBI Taxonomy" id="4874"/>
    <lineage>
        <taxon>Eukaryota</taxon>
        <taxon>Fungi</taxon>
        <taxon>Fungi incertae sedis</taxon>
        <taxon>Mucoromycota</taxon>
        <taxon>Glomeromycotina</taxon>
        <taxon>Glomeromycetes</taxon>
        <taxon>Diversisporales</taxon>
        <taxon>Gigasporaceae</taxon>
        <taxon>Gigaspora</taxon>
    </lineage>
</organism>
<dbReference type="SMART" id="SM00614">
    <property type="entry name" value="ZnF_BED"/>
    <property type="match status" value="1"/>
</dbReference>
<dbReference type="GO" id="GO:0003677">
    <property type="term" value="F:DNA binding"/>
    <property type="evidence" value="ECO:0007669"/>
    <property type="project" value="InterPro"/>
</dbReference>
<keyword evidence="6" id="KW-1185">Reference proteome</keyword>
<evidence type="ECO:0000313" key="5">
    <source>
        <dbReference type="EMBL" id="KAF0553319.1"/>
    </source>
</evidence>
<dbReference type="InterPro" id="IPR036236">
    <property type="entry name" value="Znf_C2H2_sf"/>
</dbReference>
<evidence type="ECO:0000259" key="4">
    <source>
        <dbReference type="Pfam" id="PF02892"/>
    </source>
</evidence>
<dbReference type="EMBL" id="WTPW01000057">
    <property type="protein sequence ID" value="KAF0553319.1"/>
    <property type="molecule type" value="Genomic_DNA"/>
</dbReference>
<evidence type="ECO:0000256" key="2">
    <source>
        <dbReference type="ARBA" id="ARBA00022771"/>
    </source>
</evidence>
<sequence>MEEDNLPLPLLVQSNENETSERLDHNSGQRSWVWKYFDKPNHNNISVCNVLNDSGKTCNAQLKIVGRSTSSLMSHLRKCHSITQDEPDNA</sequence>
<name>A0A8H4B1T0_GIGMA</name>
<dbReference type="GO" id="GO:0008270">
    <property type="term" value="F:zinc ion binding"/>
    <property type="evidence" value="ECO:0007669"/>
    <property type="project" value="UniProtKB-KW"/>
</dbReference>
<gene>
    <name evidence="5" type="ORF">F8M41_020417</name>
</gene>
<keyword evidence="2" id="KW-0863">Zinc-finger</keyword>
<dbReference type="Proteomes" id="UP000439903">
    <property type="component" value="Unassembled WGS sequence"/>
</dbReference>
<reference evidence="5 6" key="1">
    <citation type="journal article" date="2019" name="Environ. Microbiol.">
        <title>At the nexus of three kingdoms: the genome of the mycorrhizal fungus Gigaspora margarita provides insights into plant, endobacterial and fungal interactions.</title>
        <authorList>
            <person name="Venice F."/>
            <person name="Ghignone S."/>
            <person name="Salvioli di Fossalunga A."/>
            <person name="Amselem J."/>
            <person name="Novero M."/>
            <person name="Xianan X."/>
            <person name="Sedzielewska Toro K."/>
            <person name="Morin E."/>
            <person name="Lipzen A."/>
            <person name="Grigoriev I.V."/>
            <person name="Henrissat B."/>
            <person name="Martin F.M."/>
            <person name="Bonfante P."/>
        </authorList>
    </citation>
    <scope>NUCLEOTIDE SEQUENCE [LARGE SCALE GENOMIC DNA]</scope>
    <source>
        <strain evidence="5 6">BEG34</strain>
    </source>
</reference>
<protein>
    <recommendedName>
        <fullName evidence="4">BED-type domain-containing protein</fullName>
    </recommendedName>
</protein>
<keyword evidence="1" id="KW-0479">Metal-binding</keyword>
<evidence type="ECO:0000256" key="1">
    <source>
        <dbReference type="ARBA" id="ARBA00022723"/>
    </source>
</evidence>
<dbReference type="Pfam" id="PF02892">
    <property type="entry name" value="zf-BED"/>
    <property type="match status" value="1"/>
</dbReference>
<proteinExistence type="predicted"/>
<dbReference type="InterPro" id="IPR003656">
    <property type="entry name" value="Znf_BED"/>
</dbReference>